<keyword evidence="6 8" id="KW-0030">Aminoacyl-tRNA synthetase</keyword>
<gene>
    <name evidence="8 10" type="primary">proS</name>
    <name evidence="10" type="ORF">GCM10009559_65350</name>
</gene>
<dbReference type="InterPro" id="IPR045864">
    <property type="entry name" value="aa-tRNA-synth_II/BPL/LPL"/>
</dbReference>
<protein>
    <recommendedName>
        <fullName evidence="8">Proline--tRNA ligase</fullName>
        <ecNumber evidence="8">6.1.1.15</ecNumber>
    </recommendedName>
    <alternativeName>
        <fullName evidence="8">Prolyl-tRNA synthetase</fullName>
        <shortName evidence="8">ProRS</shortName>
    </alternativeName>
</protein>
<reference evidence="11" key="1">
    <citation type="journal article" date="2019" name="Int. J. Syst. Evol. Microbiol.">
        <title>The Global Catalogue of Microorganisms (GCM) 10K type strain sequencing project: providing services to taxonomists for standard genome sequencing and annotation.</title>
        <authorList>
            <consortium name="The Broad Institute Genomics Platform"/>
            <consortium name="The Broad Institute Genome Sequencing Center for Infectious Disease"/>
            <person name="Wu L."/>
            <person name="Ma J."/>
        </authorList>
    </citation>
    <scope>NUCLEOTIDE SEQUENCE [LARGE SCALE GENOMIC DNA]</scope>
    <source>
        <strain evidence="11">JCM 11117</strain>
    </source>
</reference>
<dbReference type="SUPFAM" id="SSF64586">
    <property type="entry name" value="C-terminal domain of ProRS"/>
    <property type="match status" value="1"/>
</dbReference>
<evidence type="ECO:0000259" key="9">
    <source>
        <dbReference type="PROSITE" id="PS50862"/>
    </source>
</evidence>
<dbReference type="InterPro" id="IPR004154">
    <property type="entry name" value="Anticodon-bd"/>
</dbReference>
<dbReference type="HAMAP" id="MF_01571">
    <property type="entry name" value="Pro_tRNA_synth_type3"/>
    <property type="match status" value="1"/>
</dbReference>
<dbReference type="GO" id="GO:0016874">
    <property type="term" value="F:ligase activity"/>
    <property type="evidence" value="ECO:0007669"/>
    <property type="project" value="UniProtKB-KW"/>
</dbReference>
<dbReference type="NCBIfam" id="TIGR00408">
    <property type="entry name" value="proS_fam_I"/>
    <property type="match status" value="1"/>
</dbReference>
<dbReference type="Pfam" id="PF03129">
    <property type="entry name" value="HGTP_anticodon"/>
    <property type="match status" value="1"/>
</dbReference>
<dbReference type="Pfam" id="PF09180">
    <property type="entry name" value="ProRS-C_1"/>
    <property type="match status" value="1"/>
</dbReference>
<proteinExistence type="inferred from homology"/>
<dbReference type="EMBL" id="BAAAHP010000214">
    <property type="protein sequence ID" value="GAA0899976.1"/>
    <property type="molecule type" value="Genomic_DNA"/>
</dbReference>
<keyword evidence="3 8" id="KW-0547">Nucleotide-binding</keyword>
<feature type="domain" description="Aminoacyl-transfer RNA synthetases class-II family profile" evidence="9">
    <location>
        <begin position="33"/>
        <end position="281"/>
    </location>
</feature>
<evidence type="ECO:0000256" key="2">
    <source>
        <dbReference type="ARBA" id="ARBA00022598"/>
    </source>
</evidence>
<dbReference type="EC" id="6.1.1.15" evidence="8"/>
<dbReference type="Gene3D" id="3.40.50.800">
    <property type="entry name" value="Anticodon-binding domain"/>
    <property type="match status" value="1"/>
</dbReference>
<dbReference type="InterPro" id="IPR017449">
    <property type="entry name" value="Pro-tRNA_synth_II"/>
</dbReference>
<comment type="subunit">
    <text evidence="8">Homodimer.</text>
</comment>
<evidence type="ECO:0000256" key="7">
    <source>
        <dbReference type="ARBA" id="ARBA00047671"/>
    </source>
</evidence>
<dbReference type="PROSITE" id="PS50862">
    <property type="entry name" value="AA_TRNA_LIGASE_II"/>
    <property type="match status" value="1"/>
</dbReference>
<evidence type="ECO:0000313" key="10">
    <source>
        <dbReference type="EMBL" id="GAA0899976.1"/>
    </source>
</evidence>
<dbReference type="SUPFAM" id="SSF52954">
    <property type="entry name" value="Class II aaRS ABD-related"/>
    <property type="match status" value="1"/>
</dbReference>
<dbReference type="InterPro" id="IPR002316">
    <property type="entry name" value="Pro-tRNA-ligase_IIa"/>
</dbReference>
<dbReference type="PANTHER" id="PTHR43382:SF3">
    <property type="entry name" value="PROLINE--TRNA LIGASE, CHLOROPLASTIC_MITOCHONDRIAL"/>
    <property type="match status" value="1"/>
</dbReference>
<comment type="caution">
    <text evidence="10">The sequence shown here is derived from an EMBL/GenBank/DDBJ whole genome shotgun (WGS) entry which is preliminary data.</text>
</comment>
<evidence type="ECO:0000256" key="1">
    <source>
        <dbReference type="ARBA" id="ARBA00022490"/>
    </source>
</evidence>
<evidence type="ECO:0000256" key="8">
    <source>
        <dbReference type="HAMAP-Rule" id="MF_01571"/>
    </source>
</evidence>
<dbReference type="Proteomes" id="UP001499967">
    <property type="component" value="Unassembled WGS sequence"/>
</dbReference>
<dbReference type="CDD" id="cd00778">
    <property type="entry name" value="ProRS_core_arch_euk"/>
    <property type="match status" value="1"/>
</dbReference>
<dbReference type="RefSeq" id="WP_343945573.1">
    <property type="nucleotide sequence ID" value="NZ_BAAAHP010000214.1"/>
</dbReference>
<dbReference type="SUPFAM" id="SSF55681">
    <property type="entry name" value="Class II aaRS and biotin synthetases"/>
    <property type="match status" value="1"/>
</dbReference>
<keyword evidence="1 8" id="KW-0963">Cytoplasm</keyword>
<dbReference type="Gene3D" id="3.30.110.30">
    <property type="entry name" value="C-terminal domain of ProRS"/>
    <property type="match status" value="1"/>
</dbReference>
<dbReference type="InterPro" id="IPR002314">
    <property type="entry name" value="aa-tRNA-synt_IIb"/>
</dbReference>
<comment type="function">
    <text evidence="8">Catalyzes the attachment of proline to tRNA(Pro) in a two-step reaction: proline is first activated by ATP to form Pro-AMP and then transferred to the acceptor end of tRNA(Pro).</text>
</comment>
<evidence type="ECO:0000313" key="11">
    <source>
        <dbReference type="Proteomes" id="UP001499967"/>
    </source>
</evidence>
<keyword evidence="2 8" id="KW-0436">Ligase</keyword>
<dbReference type="InterPro" id="IPR033721">
    <property type="entry name" value="ProRS_core_arch_euk"/>
</dbReference>
<comment type="domain">
    <text evidence="8">Consists of three domains: the N-terminal catalytic domain, the anticodon-binding domain and the C-terminal extension.</text>
</comment>
<evidence type="ECO:0000256" key="6">
    <source>
        <dbReference type="ARBA" id="ARBA00023146"/>
    </source>
</evidence>
<name>A0ABP3YN29_9PSEU</name>
<comment type="catalytic activity">
    <reaction evidence="7 8">
        <text>tRNA(Pro) + L-proline + ATP = L-prolyl-tRNA(Pro) + AMP + diphosphate</text>
        <dbReference type="Rhea" id="RHEA:14305"/>
        <dbReference type="Rhea" id="RHEA-COMP:9700"/>
        <dbReference type="Rhea" id="RHEA-COMP:9702"/>
        <dbReference type="ChEBI" id="CHEBI:30616"/>
        <dbReference type="ChEBI" id="CHEBI:33019"/>
        <dbReference type="ChEBI" id="CHEBI:60039"/>
        <dbReference type="ChEBI" id="CHEBI:78442"/>
        <dbReference type="ChEBI" id="CHEBI:78532"/>
        <dbReference type="ChEBI" id="CHEBI:456215"/>
        <dbReference type="EC" id="6.1.1.15"/>
    </reaction>
</comment>
<evidence type="ECO:0000256" key="3">
    <source>
        <dbReference type="ARBA" id="ARBA00022741"/>
    </source>
</evidence>
<sequence>MAKAVLTPQAENFPAWYQDVVARAELAENGPARGTMVIRPWGYAIWELMQADMDRRIKATGAQNVAFPMFIPMSFLEKEKEHVEGFSPELAVVTHGGGQELTEPLVVRPTSETVINHYFARWVQSHRDLPMMLNLWNNVVRWELRPRLFLRTTEFLWQEGHTVHPTYAEAVEETARMLEVYRRFMAETLAISVVVGEKSPGERFAGADHTFTCEALMRDGKALQMGTSHNLGHNFARAFDIRYLDADGERRHAATTSWGTSTRMIGGMIMVHGDDHGLRLPPAIAPHQVVVLQLGDEDEVAAAAGRIAAELRGAGVRVHVDARTHTSFGRRSVDWELKGVPVRIELGARELAAGRATIVRRDDRSRTGAPLDGAARAAAGLLDEIQAALLAQSRAFREEHTHPVTDLAALTDGVRRGGLFRAAWSGAEGSEEALGAATGATIRCIVDDDPPAPACVVTGEPARYTVLIGRAY</sequence>
<dbReference type="SMART" id="SM00946">
    <property type="entry name" value="ProRS-C_1"/>
    <property type="match status" value="1"/>
</dbReference>
<organism evidence="10 11">
    <name type="scientific">Pseudonocardia zijingensis</name>
    <dbReference type="NCBI Taxonomy" id="153376"/>
    <lineage>
        <taxon>Bacteria</taxon>
        <taxon>Bacillati</taxon>
        <taxon>Actinomycetota</taxon>
        <taxon>Actinomycetes</taxon>
        <taxon>Pseudonocardiales</taxon>
        <taxon>Pseudonocardiaceae</taxon>
        <taxon>Pseudonocardia</taxon>
    </lineage>
</organism>
<dbReference type="Gene3D" id="3.30.930.10">
    <property type="entry name" value="Bira Bifunctional Protein, Domain 2"/>
    <property type="match status" value="1"/>
</dbReference>
<dbReference type="PANTHER" id="PTHR43382">
    <property type="entry name" value="PROLYL-TRNA SYNTHETASE"/>
    <property type="match status" value="1"/>
</dbReference>
<dbReference type="InterPro" id="IPR016061">
    <property type="entry name" value="Pro-tRNA_ligase_II_C"/>
</dbReference>
<keyword evidence="11" id="KW-1185">Reference proteome</keyword>
<comment type="similarity">
    <text evidence="8">Belongs to the class-II aminoacyl-tRNA synthetase family. ProS type 3 subfamily.</text>
</comment>
<keyword evidence="4 8" id="KW-0067">ATP-binding</keyword>
<keyword evidence="5 8" id="KW-0648">Protein biosynthesis</keyword>
<dbReference type="InterPro" id="IPR006195">
    <property type="entry name" value="aa-tRNA-synth_II"/>
</dbReference>
<dbReference type="Pfam" id="PF00587">
    <property type="entry name" value="tRNA-synt_2b"/>
    <property type="match status" value="1"/>
</dbReference>
<dbReference type="InterPro" id="IPR004499">
    <property type="entry name" value="Pro-tRNA-ligase_IIa_arc-type"/>
</dbReference>
<evidence type="ECO:0000256" key="4">
    <source>
        <dbReference type="ARBA" id="ARBA00022840"/>
    </source>
</evidence>
<comment type="subcellular location">
    <subcellularLocation>
        <location evidence="8">Cytoplasm</location>
    </subcellularLocation>
</comment>
<evidence type="ECO:0000256" key="5">
    <source>
        <dbReference type="ARBA" id="ARBA00022917"/>
    </source>
</evidence>
<dbReference type="PRINTS" id="PR01046">
    <property type="entry name" value="TRNASYNTHPRO"/>
</dbReference>
<accession>A0ABP3YN29</accession>
<dbReference type="InterPro" id="IPR036621">
    <property type="entry name" value="Anticodon-bd_dom_sf"/>
</dbReference>